<organism evidence="2 3">
    <name type="scientific">Candidula unifasciata</name>
    <dbReference type="NCBI Taxonomy" id="100452"/>
    <lineage>
        <taxon>Eukaryota</taxon>
        <taxon>Metazoa</taxon>
        <taxon>Spiralia</taxon>
        <taxon>Lophotrochozoa</taxon>
        <taxon>Mollusca</taxon>
        <taxon>Gastropoda</taxon>
        <taxon>Heterobranchia</taxon>
        <taxon>Euthyneura</taxon>
        <taxon>Panpulmonata</taxon>
        <taxon>Eupulmonata</taxon>
        <taxon>Stylommatophora</taxon>
        <taxon>Helicina</taxon>
        <taxon>Helicoidea</taxon>
        <taxon>Geomitridae</taxon>
        <taxon>Candidula</taxon>
    </lineage>
</organism>
<name>A0A8S3ZTA3_9EUPU</name>
<protein>
    <submittedName>
        <fullName evidence="2">Uncharacterized protein</fullName>
    </submittedName>
</protein>
<feature type="compositionally biased region" description="Polar residues" evidence="1">
    <location>
        <begin position="59"/>
        <end position="78"/>
    </location>
</feature>
<dbReference type="EMBL" id="CAJHNH020005556">
    <property type="protein sequence ID" value="CAG5132643.1"/>
    <property type="molecule type" value="Genomic_DNA"/>
</dbReference>
<feature type="region of interest" description="Disordered" evidence="1">
    <location>
        <begin position="30"/>
        <end position="83"/>
    </location>
</feature>
<evidence type="ECO:0000313" key="2">
    <source>
        <dbReference type="EMBL" id="CAG5132643.1"/>
    </source>
</evidence>
<comment type="caution">
    <text evidence="2">The sequence shown here is derived from an EMBL/GenBank/DDBJ whole genome shotgun (WGS) entry which is preliminary data.</text>
</comment>
<dbReference type="Proteomes" id="UP000678393">
    <property type="component" value="Unassembled WGS sequence"/>
</dbReference>
<proteinExistence type="predicted"/>
<evidence type="ECO:0000313" key="3">
    <source>
        <dbReference type="Proteomes" id="UP000678393"/>
    </source>
</evidence>
<dbReference type="AlphaFoldDB" id="A0A8S3ZTA3"/>
<gene>
    <name evidence="2" type="ORF">CUNI_LOCUS18201</name>
</gene>
<accession>A0A8S3ZTA3</accession>
<evidence type="ECO:0000256" key="1">
    <source>
        <dbReference type="SAM" id="MobiDB-lite"/>
    </source>
</evidence>
<keyword evidence="3" id="KW-1185">Reference proteome</keyword>
<sequence>MMSPNYTDPANCNSHESALSCSGLNAATTTNSTADVSIIPSVGTDLGPLLRLSPGTHGDSISQVQHSPQPQSAHANHPTTSLSQLYLYQQQQQQQQQQHQHSQSLHYTSQVQQCLNPPSTHHWS</sequence>
<reference evidence="2" key="1">
    <citation type="submission" date="2021-04" db="EMBL/GenBank/DDBJ databases">
        <authorList>
            <consortium name="Molecular Ecology Group"/>
        </authorList>
    </citation>
    <scope>NUCLEOTIDE SEQUENCE</scope>
</reference>